<keyword evidence="7" id="KW-1185">Reference proteome</keyword>
<evidence type="ECO:0000256" key="3">
    <source>
        <dbReference type="ARBA" id="ARBA00022729"/>
    </source>
</evidence>
<dbReference type="CDD" id="cd06321">
    <property type="entry name" value="PBP1_ABC_sugar_binding-like"/>
    <property type="match status" value="1"/>
</dbReference>
<feature type="signal peptide" evidence="4">
    <location>
        <begin position="1"/>
        <end position="26"/>
    </location>
</feature>
<protein>
    <submittedName>
        <fullName evidence="6">ABC transporter substrate-binding protein</fullName>
    </submittedName>
</protein>
<dbReference type="Gene3D" id="3.40.50.2300">
    <property type="match status" value="2"/>
</dbReference>
<keyword evidence="3 4" id="KW-0732">Signal</keyword>
<dbReference type="EMBL" id="JAMZEJ010000002">
    <property type="protein sequence ID" value="MCQ8239798.1"/>
    <property type="molecule type" value="Genomic_DNA"/>
</dbReference>
<evidence type="ECO:0000256" key="1">
    <source>
        <dbReference type="ARBA" id="ARBA00004196"/>
    </source>
</evidence>
<organism evidence="6 7">
    <name type="scientific">Rhizosaccharibacter radicis</name>
    <dbReference type="NCBI Taxonomy" id="2782605"/>
    <lineage>
        <taxon>Bacteria</taxon>
        <taxon>Pseudomonadati</taxon>
        <taxon>Pseudomonadota</taxon>
        <taxon>Alphaproteobacteria</taxon>
        <taxon>Acetobacterales</taxon>
        <taxon>Acetobacteraceae</taxon>
        <taxon>Rhizosaccharibacter</taxon>
    </lineage>
</organism>
<feature type="domain" description="Periplasmic binding protein" evidence="5">
    <location>
        <begin position="31"/>
        <end position="286"/>
    </location>
</feature>
<evidence type="ECO:0000313" key="7">
    <source>
        <dbReference type="Proteomes" id="UP001524547"/>
    </source>
</evidence>
<dbReference type="PANTHER" id="PTHR46847">
    <property type="entry name" value="D-ALLOSE-BINDING PERIPLASMIC PROTEIN-RELATED"/>
    <property type="match status" value="1"/>
</dbReference>
<gene>
    <name evidence="6" type="ORF">NFI88_02945</name>
</gene>
<name>A0ABT1VTY4_9PROT</name>
<accession>A0ABT1VTY4</accession>
<comment type="caution">
    <text evidence="6">The sequence shown here is derived from an EMBL/GenBank/DDBJ whole genome shotgun (WGS) entry which is preliminary data.</text>
</comment>
<comment type="subcellular location">
    <subcellularLocation>
        <location evidence="1">Cell envelope</location>
    </subcellularLocation>
</comment>
<sequence length="325" mass="33384">MSTRSRLVGAIAAALIWGAAGVPALAAEMKVGVTVGSLGNPYYAVTNKGIADAVARLTPRAAISVASADYDLGKQFGQIENFISFGARIIMLNAVDPVAIAPAVAKARRAGITVVGFDVAAQGADVTVMTDNVKAGAEACQYIVDHLPGGKGKVVILNGPPISAIVDRVAGCRKVLSAHPGIDIVSSDQNASASREGGLAKGTGLLTRFPKIDAIFAINDPTAIGMELAARQLHRDEFFITSVDGSPDVAKALRAPGALIRASAAQDPYGMAAKAYALGVGIVHGRKPPSPVVLIEPTLVTSENAATYVPWKTDPSIIEQEGTSP</sequence>
<feature type="chain" id="PRO_5047018468" evidence="4">
    <location>
        <begin position="27"/>
        <end position="325"/>
    </location>
</feature>
<evidence type="ECO:0000256" key="4">
    <source>
        <dbReference type="SAM" id="SignalP"/>
    </source>
</evidence>
<comment type="similarity">
    <text evidence="2">Belongs to the bacterial solute-binding protein 2 family.</text>
</comment>
<proteinExistence type="inferred from homology"/>
<dbReference type="RefSeq" id="WP_422918545.1">
    <property type="nucleotide sequence ID" value="NZ_JAMZEJ010000002.1"/>
</dbReference>
<reference evidence="6 7" key="1">
    <citation type="submission" date="2022-06" db="EMBL/GenBank/DDBJ databases">
        <title>Rhizosaccharibacter gen. nov. sp. nov. KSS12, endophytic bacteria isolated from sugarcane.</title>
        <authorList>
            <person name="Pitiwittayakul N."/>
        </authorList>
    </citation>
    <scope>NUCLEOTIDE SEQUENCE [LARGE SCALE GENOMIC DNA]</scope>
    <source>
        <strain evidence="6 7">KSS12</strain>
    </source>
</reference>
<evidence type="ECO:0000313" key="6">
    <source>
        <dbReference type="EMBL" id="MCQ8239798.1"/>
    </source>
</evidence>
<dbReference type="InterPro" id="IPR028082">
    <property type="entry name" value="Peripla_BP_I"/>
</dbReference>
<evidence type="ECO:0000256" key="2">
    <source>
        <dbReference type="ARBA" id="ARBA00007639"/>
    </source>
</evidence>
<dbReference type="Proteomes" id="UP001524547">
    <property type="component" value="Unassembled WGS sequence"/>
</dbReference>
<dbReference type="SUPFAM" id="SSF53822">
    <property type="entry name" value="Periplasmic binding protein-like I"/>
    <property type="match status" value="1"/>
</dbReference>
<evidence type="ECO:0000259" key="5">
    <source>
        <dbReference type="Pfam" id="PF13407"/>
    </source>
</evidence>
<dbReference type="Pfam" id="PF13407">
    <property type="entry name" value="Peripla_BP_4"/>
    <property type="match status" value="1"/>
</dbReference>
<dbReference type="PANTHER" id="PTHR46847:SF2">
    <property type="entry name" value="ABC TRANSPORTER SUGAR-BINDING PROTEIN"/>
    <property type="match status" value="1"/>
</dbReference>
<dbReference type="InterPro" id="IPR025997">
    <property type="entry name" value="SBP_2_dom"/>
</dbReference>